<evidence type="ECO:0000313" key="3">
    <source>
        <dbReference type="Proteomes" id="UP001380365"/>
    </source>
</evidence>
<evidence type="ECO:0000256" key="1">
    <source>
        <dbReference type="SAM" id="Coils"/>
    </source>
</evidence>
<feature type="coiled-coil region" evidence="1">
    <location>
        <begin position="30"/>
        <end position="68"/>
    </location>
</feature>
<accession>A0ABU8Q7A1</accession>
<dbReference type="RefSeq" id="WP_132884085.1">
    <property type="nucleotide sequence ID" value="NZ_JBBGZA010000001.1"/>
</dbReference>
<protein>
    <submittedName>
        <fullName evidence="2">Uncharacterized protein</fullName>
    </submittedName>
</protein>
<dbReference type="Proteomes" id="UP001380365">
    <property type="component" value="Unassembled WGS sequence"/>
</dbReference>
<comment type="caution">
    <text evidence="2">The sequence shown here is derived from an EMBL/GenBank/DDBJ whole genome shotgun (WGS) entry which is preliminary data.</text>
</comment>
<dbReference type="EMBL" id="JBBGZA010000001">
    <property type="protein sequence ID" value="MEJ5095375.1"/>
    <property type="molecule type" value="Genomic_DNA"/>
</dbReference>
<proteinExistence type="predicted"/>
<sequence>METATTNIPALATLLTPAQWDAALARYEQIQGVERKAKEALERARTAYDQARLEALSAEGQCAAARDELLDSPAPHLRALHWKLTWYLGAAPDGTTFPWSAEDVASVFADAARFASLDERAACDQLGS</sequence>
<reference evidence="2 3" key="1">
    <citation type="submission" date="2023-12" db="EMBL/GenBank/DDBJ databases">
        <title>Gut-associated functions are favored during microbiome assembly across C. elegans life.</title>
        <authorList>
            <person name="Zimmermann J."/>
        </authorList>
    </citation>
    <scope>NUCLEOTIDE SEQUENCE [LARGE SCALE GENOMIC DNA]</scope>
    <source>
        <strain evidence="2 3">JUb134</strain>
    </source>
</reference>
<organism evidence="2 3">
    <name type="scientific">Sphingomonas molluscorum</name>
    <dbReference type="NCBI Taxonomy" id="418184"/>
    <lineage>
        <taxon>Bacteria</taxon>
        <taxon>Pseudomonadati</taxon>
        <taxon>Pseudomonadota</taxon>
        <taxon>Alphaproteobacteria</taxon>
        <taxon>Sphingomonadales</taxon>
        <taxon>Sphingomonadaceae</taxon>
        <taxon>Sphingomonas</taxon>
    </lineage>
</organism>
<evidence type="ECO:0000313" key="2">
    <source>
        <dbReference type="EMBL" id="MEJ5095375.1"/>
    </source>
</evidence>
<name>A0ABU8Q7A1_9SPHN</name>
<keyword evidence="3" id="KW-1185">Reference proteome</keyword>
<keyword evidence="1" id="KW-0175">Coiled coil</keyword>
<gene>
    <name evidence="2" type="ORF">WH159_12600</name>
</gene>